<dbReference type="RefSeq" id="WP_013760105.1">
    <property type="nucleotide sequence ID" value="NC_015501.1"/>
</dbReference>
<dbReference type="EMBL" id="CP002689">
    <property type="protein sequence ID" value="AEE12515.1"/>
    <property type="molecule type" value="Genomic_DNA"/>
</dbReference>
<evidence type="ECO:0000313" key="1">
    <source>
        <dbReference type="EMBL" id="AEE12515.1"/>
    </source>
</evidence>
<dbReference type="HOGENOM" id="CLU_3219976_0_0_10"/>
<dbReference type="Proteomes" id="UP000006545">
    <property type="component" value="Chromosome"/>
</dbReference>
<protein>
    <submittedName>
        <fullName evidence="1">Uncharacterized protein</fullName>
    </submittedName>
</protein>
<keyword evidence="2" id="KW-1185">Reference proteome</keyword>
<sequence>MDIRLPYLTPTELSQALDDAAQARRSTHHQEMIQHLLELAQSGA</sequence>
<dbReference type="AlphaFoldDB" id="F4KNV7"/>
<name>F4KNV7_PORAD</name>
<dbReference type="KEGG" id="pah:Poras_0562"/>
<accession>F4KNV7</accession>
<reference evidence="2" key="1">
    <citation type="submission" date="2011-04" db="EMBL/GenBank/DDBJ databases">
        <title>The complete genome of Porphyromonas asaccharolytica DSM 20707.</title>
        <authorList>
            <person name="Lucas S."/>
            <person name="Han J."/>
            <person name="Lapidus A."/>
            <person name="Bruce D."/>
            <person name="Goodwin L."/>
            <person name="Pitluck S."/>
            <person name="Peters L."/>
            <person name="Kyrpides N."/>
            <person name="Mavromatis K."/>
            <person name="Ivanova N."/>
            <person name="Ovchinnikova G."/>
            <person name="Pagani I."/>
            <person name="Lu M."/>
            <person name="Detter J.C."/>
            <person name="Tapia R."/>
            <person name="Han C."/>
            <person name="Land M."/>
            <person name="Hauser L."/>
            <person name="Markowitz V."/>
            <person name="Cheng J.-F."/>
            <person name="Hugenholtz P."/>
            <person name="Woyke T."/>
            <person name="Wu D."/>
            <person name="Gronow S."/>
            <person name="Wellnitz S."/>
            <person name="Brambilla E."/>
            <person name="Klenk H.-P."/>
            <person name="Eisen J.A."/>
        </authorList>
    </citation>
    <scope>NUCLEOTIDE SEQUENCE [LARGE SCALE GENOMIC DNA]</scope>
    <source>
        <strain evidence="2">ATCC 25260 / DSM 20707 / VPI 4198</strain>
    </source>
</reference>
<evidence type="ECO:0000313" key="2">
    <source>
        <dbReference type="Proteomes" id="UP000006545"/>
    </source>
</evidence>
<gene>
    <name evidence="1" type="ordered locus">Poras_0562</name>
</gene>
<organism evidence="1 2">
    <name type="scientific">Porphyromonas asaccharolytica (strain ATCC 25260 / DSM 20707 / BCRC 10618 / CCUG 7834 / JCM 6326 / LMG 13178 / VPI 4198 / B440)</name>
    <name type="common">Bacteroides asaccharolyticus</name>
    <dbReference type="NCBI Taxonomy" id="879243"/>
    <lineage>
        <taxon>Bacteria</taxon>
        <taxon>Pseudomonadati</taxon>
        <taxon>Bacteroidota</taxon>
        <taxon>Bacteroidia</taxon>
        <taxon>Bacteroidales</taxon>
        <taxon>Porphyromonadaceae</taxon>
        <taxon>Porphyromonas</taxon>
    </lineage>
</organism>
<proteinExistence type="predicted"/>